<dbReference type="Proteomes" id="UP000504631">
    <property type="component" value="Unplaced"/>
</dbReference>
<evidence type="ECO:0000313" key="3">
    <source>
        <dbReference type="RefSeq" id="XP_033344276.1"/>
    </source>
</evidence>
<feature type="compositionally biased region" description="Polar residues" evidence="1">
    <location>
        <begin position="98"/>
        <end position="113"/>
    </location>
</feature>
<dbReference type="GeneID" id="117230688"/>
<accession>A0A6J3JVA3</accession>
<feature type="region of interest" description="Disordered" evidence="1">
    <location>
        <begin position="45"/>
        <end position="76"/>
    </location>
</feature>
<protein>
    <submittedName>
        <fullName evidence="3">Uncharacterized protein LOC117230688</fullName>
    </submittedName>
</protein>
<dbReference type="RefSeq" id="XP_033344276.1">
    <property type="nucleotide sequence ID" value="XM_033488385.1"/>
</dbReference>
<dbReference type="KEGG" id="bvk:117230688"/>
<dbReference type="AlphaFoldDB" id="A0A6J3JVA3"/>
<proteinExistence type="predicted"/>
<feature type="compositionally biased region" description="Basic and acidic residues" evidence="1">
    <location>
        <begin position="134"/>
        <end position="168"/>
    </location>
</feature>
<name>A0A6J3JVA3_9HYME</name>
<evidence type="ECO:0000313" key="2">
    <source>
        <dbReference type="Proteomes" id="UP000504631"/>
    </source>
</evidence>
<feature type="compositionally biased region" description="Basic and acidic residues" evidence="1">
    <location>
        <begin position="45"/>
        <end position="58"/>
    </location>
</feature>
<evidence type="ECO:0000256" key="1">
    <source>
        <dbReference type="SAM" id="MobiDB-lite"/>
    </source>
</evidence>
<organism evidence="2 3">
    <name type="scientific">Bombus vosnesenskii</name>
    <dbReference type="NCBI Taxonomy" id="207650"/>
    <lineage>
        <taxon>Eukaryota</taxon>
        <taxon>Metazoa</taxon>
        <taxon>Ecdysozoa</taxon>
        <taxon>Arthropoda</taxon>
        <taxon>Hexapoda</taxon>
        <taxon>Insecta</taxon>
        <taxon>Pterygota</taxon>
        <taxon>Neoptera</taxon>
        <taxon>Endopterygota</taxon>
        <taxon>Hymenoptera</taxon>
        <taxon>Apocrita</taxon>
        <taxon>Aculeata</taxon>
        <taxon>Apoidea</taxon>
        <taxon>Anthophila</taxon>
        <taxon>Apidae</taxon>
        <taxon>Bombus</taxon>
        <taxon>Pyrobombus</taxon>
    </lineage>
</organism>
<sequence>MLGLIFRGVFLIGILTWYSTSVWKMIDSYFRDQFRSYLEEEYRKNPRMRSDVQADSVDKTNSAVTTPHPDPPVEPSREILEAVETIARAVEAAENDSVETNGEPQVTGGTSENEAAAGGSTDKNAFLGTVAESELERRKSTENEQDSRQPINHDDRDLERRENDDRHRSVSRVSKSTVKRIKYDRKLAMSRDILREKQLPKRRNVKTITFSEKDFKSVIGNHVSNDDFWEFEEDADEKEPLEGILVSELPFKPRADIGDLDRVTADEYCPLSLEDETSCDETFKWP</sequence>
<gene>
    <name evidence="3" type="primary">LOC117230688</name>
</gene>
<keyword evidence="2" id="KW-1185">Reference proteome</keyword>
<feature type="region of interest" description="Disordered" evidence="1">
    <location>
        <begin position="92"/>
        <end position="176"/>
    </location>
</feature>
<reference evidence="3" key="1">
    <citation type="submission" date="2025-08" db="UniProtKB">
        <authorList>
            <consortium name="RefSeq"/>
        </authorList>
    </citation>
    <scope>IDENTIFICATION</scope>
    <source>
        <tissue evidence="3">Muscle</tissue>
    </source>
</reference>